<dbReference type="InterPro" id="IPR037099">
    <property type="entry name" value="Fum_R/Succ_DH_flav-like_C_sf"/>
</dbReference>
<evidence type="ECO:0000256" key="3">
    <source>
        <dbReference type="ARBA" id="ARBA00008562"/>
    </source>
</evidence>
<dbReference type="FunFam" id="1.20.58.100:FF:000002">
    <property type="entry name" value="L-aspartate oxidase"/>
    <property type="match status" value="1"/>
</dbReference>
<dbReference type="UniPathway" id="UPA00253">
    <property type="reaction ID" value="UER00326"/>
</dbReference>
<evidence type="ECO:0000256" key="8">
    <source>
        <dbReference type="ARBA" id="ARBA00023002"/>
    </source>
</evidence>
<evidence type="ECO:0000256" key="7">
    <source>
        <dbReference type="ARBA" id="ARBA00022827"/>
    </source>
</evidence>
<accession>A0A4P2QG43</accession>
<dbReference type="InterPro" id="IPR036188">
    <property type="entry name" value="FAD/NAD-bd_sf"/>
</dbReference>
<comment type="similarity">
    <text evidence="3">Belongs to the FAD-dependent oxidoreductase 2 family. NadB subfamily.</text>
</comment>
<dbReference type="PRINTS" id="PR00368">
    <property type="entry name" value="FADPNR"/>
</dbReference>
<keyword evidence="5" id="KW-0285">Flavoprotein</keyword>
<dbReference type="AlphaFoldDB" id="A0A4P2QG43"/>
<comment type="cofactor">
    <cofactor evidence="1">
        <name>FAD</name>
        <dbReference type="ChEBI" id="CHEBI:57692"/>
    </cofactor>
</comment>
<dbReference type="Gene3D" id="3.50.50.60">
    <property type="entry name" value="FAD/NAD(P)-binding domain"/>
    <property type="match status" value="1"/>
</dbReference>
<evidence type="ECO:0000256" key="1">
    <source>
        <dbReference type="ARBA" id="ARBA00001974"/>
    </source>
</evidence>
<dbReference type="SUPFAM" id="SSF56425">
    <property type="entry name" value="Succinate dehydrogenase/fumarate reductase flavoprotein, catalytic domain"/>
    <property type="match status" value="1"/>
</dbReference>
<evidence type="ECO:0000256" key="11">
    <source>
        <dbReference type="SAM" id="MobiDB-lite"/>
    </source>
</evidence>
<dbReference type="Pfam" id="PF02910">
    <property type="entry name" value="Succ_DH_flav_C"/>
    <property type="match status" value="1"/>
</dbReference>
<evidence type="ECO:0000256" key="5">
    <source>
        <dbReference type="ARBA" id="ARBA00022630"/>
    </source>
</evidence>
<comment type="catalytic activity">
    <reaction evidence="9">
        <text>L-aspartate + O2 = iminosuccinate + H2O2</text>
        <dbReference type="Rhea" id="RHEA:25876"/>
        <dbReference type="ChEBI" id="CHEBI:15379"/>
        <dbReference type="ChEBI" id="CHEBI:16240"/>
        <dbReference type="ChEBI" id="CHEBI:29991"/>
        <dbReference type="ChEBI" id="CHEBI:77875"/>
        <dbReference type="EC" id="1.4.3.16"/>
    </reaction>
    <physiologicalReaction direction="left-to-right" evidence="9">
        <dbReference type="Rhea" id="RHEA:25877"/>
    </physiologicalReaction>
</comment>
<sequence>MQDAHHGLPSHAPLLLPYRTVAITTDFLVIGSGVAGLTFALEAAEHGEVIVVTKRSRDESNTKYAQGGIAAVFAPDDSPEAHIADTLEAGAGLCHDVVVEICAREGPERVRELIARGAQFDHENGQVRLGREGGHSARRIVHAADATGLEIERALLEQARQNPNIRFAEHHTAIDLIPLSRFGGPDVCAGAYVLDETDAALNPAPRPRDSERPAPRHRPASKPHVVETYLARATVLATGGAGKVYLYTTNPDVATGDGVAMAYRAGAEIANMEFYQFHPTCLFHPEAKSFLVSEALRGEGAILRLPDGTAFMASHDPRKDLAPRDIVARAIDFEMKRTGSDYVLLDITHRPASFVREHFPTIYAQCLRYGIDITAQPIPVVPAAHYMCGGVTTDLYGRTTIPGLWAIGECTCTGLHGANRLASNSLLEGLVFGHRAAARLSTQIDELRQSPFPSVPEWQAGNAVASDEEVVVAHNWDELRRTMWNYVGIVRSDARLRRAARRIALLQEEIREYYWKHLVTRDLLELRNIATVAELIVGCAAARHESRGLHSTIDYPETNDRLSTDTVVKRGVLPHLRGR</sequence>
<evidence type="ECO:0000256" key="10">
    <source>
        <dbReference type="SAM" id="Coils"/>
    </source>
</evidence>
<evidence type="ECO:0000256" key="2">
    <source>
        <dbReference type="ARBA" id="ARBA00004950"/>
    </source>
</evidence>
<reference evidence="14 15" key="1">
    <citation type="submission" date="2015-09" db="EMBL/GenBank/DDBJ databases">
        <title>Sorangium comparison.</title>
        <authorList>
            <person name="Zaburannyi N."/>
            <person name="Bunk B."/>
            <person name="Overmann J."/>
            <person name="Mueller R."/>
        </authorList>
    </citation>
    <scope>NUCLEOTIDE SEQUENCE [LARGE SCALE GENOMIC DNA]</scope>
    <source>
        <strain evidence="14 15">So ce836</strain>
    </source>
</reference>
<keyword evidence="10" id="KW-0175">Coiled coil</keyword>
<evidence type="ECO:0000256" key="4">
    <source>
        <dbReference type="ARBA" id="ARBA00012173"/>
    </source>
</evidence>
<gene>
    <name evidence="14" type="primary">nadB</name>
    <name evidence="14" type="ORF">SOCE836_009320</name>
</gene>
<dbReference type="PANTHER" id="PTHR42716:SF2">
    <property type="entry name" value="L-ASPARTATE OXIDASE, CHLOROPLASTIC"/>
    <property type="match status" value="1"/>
</dbReference>
<dbReference type="PANTHER" id="PTHR42716">
    <property type="entry name" value="L-ASPARTATE OXIDASE"/>
    <property type="match status" value="1"/>
</dbReference>
<feature type="domain" description="Fumarate reductase/succinate dehydrogenase flavoprotein-like C-terminal" evidence="13">
    <location>
        <begin position="477"/>
        <end position="561"/>
    </location>
</feature>
<evidence type="ECO:0000259" key="13">
    <source>
        <dbReference type="Pfam" id="PF02910"/>
    </source>
</evidence>
<feature type="coiled-coil region" evidence="10">
    <location>
        <begin position="489"/>
        <end position="516"/>
    </location>
</feature>
<keyword evidence="7" id="KW-0274">FAD</keyword>
<organism evidence="14 15">
    <name type="scientific">Sorangium cellulosum</name>
    <name type="common">Polyangium cellulosum</name>
    <dbReference type="NCBI Taxonomy" id="56"/>
    <lineage>
        <taxon>Bacteria</taxon>
        <taxon>Pseudomonadati</taxon>
        <taxon>Myxococcota</taxon>
        <taxon>Polyangia</taxon>
        <taxon>Polyangiales</taxon>
        <taxon>Polyangiaceae</taxon>
        <taxon>Sorangium</taxon>
    </lineage>
</organism>
<keyword evidence="6" id="KW-0662">Pyridine nucleotide biosynthesis</keyword>
<evidence type="ECO:0000313" key="15">
    <source>
        <dbReference type="Proteomes" id="UP000295497"/>
    </source>
</evidence>
<evidence type="ECO:0000256" key="9">
    <source>
        <dbReference type="ARBA" id="ARBA00048305"/>
    </source>
</evidence>
<dbReference type="Pfam" id="PF00890">
    <property type="entry name" value="FAD_binding_2"/>
    <property type="match status" value="1"/>
</dbReference>
<feature type="domain" description="FAD-dependent oxidoreductase 2 FAD-binding" evidence="12">
    <location>
        <begin position="26"/>
        <end position="426"/>
    </location>
</feature>
<evidence type="ECO:0000259" key="12">
    <source>
        <dbReference type="Pfam" id="PF00890"/>
    </source>
</evidence>
<comment type="pathway">
    <text evidence="2">Cofactor biosynthesis; NAD(+) biosynthesis; iminoaspartate from L-aspartate (oxidase route): step 1/1.</text>
</comment>
<dbReference type="InterPro" id="IPR027477">
    <property type="entry name" value="Succ_DH/fumarate_Rdtase_cat_sf"/>
</dbReference>
<dbReference type="GO" id="GO:0008734">
    <property type="term" value="F:L-aspartate oxidase activity"/>
    <property type="evidence" value="ECO:0007669"/>
    <property type="project" value="UniProtKB-EC"/>
</dbReference>
<dbReference type="Gene3D" id="1.20.58.100">
    <property type="entry name" value="Fumarate reductase/succinate dehydrogenase flavoprotein-like, C-terminal domain"/>
    <property type="match status" value="1"/>
</dbReference>
<protein>
    <recommendedName>
        <fullName evidence="4">L-aspartate oxidase</fullName>
        <ecNumber evidence="4">1.4.3.16</ecNumber>
    </recommendedName>
</protein>
<dbReference type="SUPFAM" id="SSF51905">
    <property type="entry name" value="FAD/NAD(P)-binding domain"/>
    <property type="match status" value="1"/>
</dbReference>
<dbReference type="EC" id="1.4.3.16" evidence="4"/>
<feature type="region of interest" description="Disordered" evidence="11">
    <location>
        <begin position="199"/>
        <end position="224"/>
    </location>
</feature>
<dbReference type="InterPro" id="IPR015939">
    <property type="entry name" value="Fum_Rdtase/Succ_DH_flav-like_C"/>
</dbReference>
<keyword evidence="8" id="KW-0560">Oxidoreductase</keyword>
<name>A0A4P2QG43_SORCE</name>
<dbReference type="SUPFAM" id="SSF46977">
    <property type="entry name" value="Succinate dehydrogenase/fumarate reductase flavoprotein C-terminal domain"/>
    <property type="match status" value="1"/>
</dbReference>
<dbReference type="Proteomes" id="UP000295497">
    <property type="component" value="Chromosome"/>
</dbReference>
<evidence type="ECO:0000256" key="6">
    <source>
        <dbReference type="ARBA" id="ARBA00022642"/>
    </source>
</evidence>
<dbReference type="Gene3D" id="3.90.700.10">
    <property type="entry name" value="Succinate dehydrogenase/fumarate reductase flavoprotein, catalytic domain"/>
    <property type="match status" value="1"/>
</dbReference>
<dbReference type="EMBL" id="CP012672">
    <property type="protein sequence ID" value="AUX28847.1"/>
    <property type="molecule type" value="Genomic_DNA"/>
</dbReference>
<dbReference type="FunFam" id="3.90.700.10:FF:000002">
    <property type="entry name" value="L-aspartate oxidase"/>
    <property type="match status" value="1"/>
</dbReference>
<dbReference type="InterPro" id="IPR005288">
    <property type="entry name" value="NadB"/>
</dbReference>
<proteinExistence type="inferred from homology"/>
<evidence type="ECO:0000313" key="14">
    <source>
        <dbReference type="EMBL" id="AUX28847.1"/>
    </source>
</evidence>
<dbReference type="InterPro" id="IPR003953">
    <property type="entry name" value="FAD-dep_OxRdtase_2_FAD-bd"/>
</dbReference>
<dbReference type="GO" id="GO:0034628">
    <property type="term" value="P:'de novo' NAD+ biosynthetic process from L-aspartate"/>
    <property type="evidence" value="ECO:0007669"/>
    <property type="project" value="TreeGrafter"/>
</dbReference>